<dbReference type="PRINTS" id="PR01590">
    <property type="entry name" value="HTHFIS"/>
</dbReference>
<dbReference type="PROSITE" id="PS50045">
    <property type="entry name" value="SIGMA54_INTERACT_4"/>
    <property type="match status" value="1"/>
</dbReference>
<dbReference type="SMART" id="SM00382">
    <property type="entry name" value="AAA"/>
    <property type="match status" value="1"/>
</dbReference>
<reference evidence="8 9" key="2">
    <citation type="journal article" date="2010" name="Stand. Genomic Sci.">
        <title>Complete genome sequence of Desulfohalobium retbaense type strain (HR(100)).</title>
        <authorList>
            <person name="Spring S."/>
            <person name="Nolan M."/>
            <person name="Lapidus A."/>
            <person name="Glavina Del Rio T."/>
            <person name="Copeland A."/>
            <person name="Tice H."/>
            <person name="Cheng J.F."/>
            <person name="Lucas S."/>
            <person name="Land M."/>
            <person name="Chen F."/>
            <person name="Bruce D."/>
            <person name="Goodwin L."/>
            <person name="Pitluck S."/>
            <person name="Ivanova N."/>
            <person name="Mavromatis K."/>
            <person name="Mikhailova N."/>
            <person name="Pati A."/>
            <person name="Chen A."/>
            <person name="Palaniappan K."/>
            <person name="Hauser L."/>
            <person name="Chang Y.J."/>
            <person name="Jeffries C.D."/>
            <person name="Munk C."/>
            <person name="Kiss H."/>
            <person name="Chain P."/>
            <person name="Han C."/>
            <person name="Brettin T."/>
            <person name="Detter J.C."/>
            <person name="Schuler E."/>
            <person name="Goker M."/>
            <person name="Rohde M."/>
            <person name="Bristow J."/>
            <person name="Eisen J.A."/>
            <person name="Markowitz V."/>
            <person name="Hugenholtz P."/>
            <person name="Kyrpides N.C."/>
            <person name="Klenk H.P."/>
        </authorList>
    </citation>
    <scope>NUCLEOTIDE SEQUENCE [LARGE SCALE GENOMIC DNA]</scope>
    <source>
        <strain evidence="8 9">DSM 5692</strain>
    </source>
</reference>
<keyword evidence="6" id="KW-0804">Transcription</keyword>
<dbReference type="Gene3D" id="3.40.50.300">
    <property type="entry name" value="P-loop containing nucleotide triphosphate hydrolases"/>
    <property type="match status" value="1"/>
</dbReference>
<dbReference type="OrthoDB" id="9763792at2"/>
<evidence type="ECO:0000313" key="8">
    <source>
        <dbReference type="EMBL" id="ACV68122.1"/>
    </source>
</evidence>
<dbReference type="PROSITE" id="PS00688">
    <property type="entry name" value="SIGMA54_INTERACT_3"/>
    <property type="match status" value="1"/>
</dbReference>
<dbReference type="HOGENOM" id="CLU_000445_95_2_7"/>
<feature type="domain" description="Sigma-54 factor interaction" evidence="7">
    <location>
        <begin position="203"/>
        <end position="432"/>
    </location>
</feature>
<dbReference type="InterPro" id="IPR027417">
    <property type="entry name" value="P-loop_NTPase"/>
</dbReference>
<evidence type="ECO:0000259" key="7">
    <source>
        <dbReference type="PROSITE" id="PS50045"/>
    </source>
</evidence>
<dbReference type="SMART" id="SM00065">
    <property type="entry name" value="GAF"/>
    <property type="match status" value="1"/>
</dbReference>
<proteinExistence type="predicted"/>
<organism evidence="8 9">
    <name type="scientific">Desulfohalobium retbaense (strain ATCC 49708 / DSM 5692 / JCM 16813 / HR100)</name>
    <dbReference type="NCBI Taxonomy" id="485915"/>
    <lineage>
        <taxon>Bacteria</taxon>
        <taxon>Pseudomonadati</taxon>
        <taxon>Thermodesulfobacteriota</taxon>
        <taxon>Desulfovibrionia</taxon>
        <taxon>Desulfovibrionales</taxon>
        <taxon>Desulfohalobiaceae</taxon>
        <taxon>Desulfohalobium</taxon>
    </lineage>
</organism>
<dbReference type="PANTHER" id="PTHR32071">
    <property type="entry name" value="TRANSCRIPTIONAL REGULATORY PROTEIN"/>
    <property type="match status" value="1"/>
</dbReference>
<evidence type="ECO:0000313" key="9">
    <source>
        <dbReference type="Proteomes" id="UP000001052"/>
    </source>
</evidence>
<keyword evidence="9" id="KW-1185">Reference proteome</keyword>
<dbReference type="CDD" id="cd00009">
    <property type="entry name" value="AAA"/>
    <property type="match status" value="1"/>
</dbReference>
<dbReference type="STRING" id="485915.Dret_0831"/>
<dbReference type="GO" id="GO:0005524">
    <property type="term" value="F:ATP binding"/>
    <property type="evidence" value="ECO:0007669"/>
    <property type="project" value="UniProtKB-KW"/>
</dbReference>
<evidence type="ECO:0000256" key="2">
    <source>
        <dbReference type="ARBA" id="ARBA00022840"/>
    </source>
</evidence>
<dbReference type="PROSITE" id="PS00675">
    <property type="entry name" value="SIGMA54_INTERACT_1"/>
    <property type="match status" value="1"/>
</dbReference>
<keyword evidence="1" id="KW-0547">Nucleotide-binding</keyword>
<evidence type="ECO:0000256" key="3">
    <source>
        <dbReference type="ARBA" id="ARBA00023015"/>
    </source>
</evidence>
<dbReference type="Pfam" id="PF13185">
    <property type="entry name" value="GAF_2"/>
    <property type="match status" value="1"/>
</dbReference>
<evidence type="ECO:0000256" key="1">
    <source>
        <dbReference type="ARBA" id="ARBA00022741"/>
    </source>
</evidence>
<accession>C8X125</accession>
<evidence type="ECO:0000256" key="5">
    <source>
        <dbReference type="ARBA" id="ARBA00023159"/>
    </source>
</evidence>
<dbReference type="SUPFAM" id="SSF52540">
    <property type="entry name" value="P-loop containing nucleoside triphosphate hydrolases"/>
    <property type="match status" value="1"/>
</dbReference>
<dbReference type="Gene3D" id="3.30.450.40">
    <property type="match status" value="1"/>
</dbReference>
<reference evidence="9" key="1">
    <citation type="submission" date="2009-09" db="EMBL/GenBank/DDBJ databases">
        <title>The complete chromosome of Desulfohalobium retbaense DSM 5692.</title>
        <authorList>
            <consortium name="US DOE Joint Genome Institute (JGI-PGF)"/>
            <person name="Lucas S."/>
            <person name="Copeland A."/>
            <person name="Lapidus A."/>
            <person name="Glavina del Rio T."/>
            <person name="Dalin E."/>
            <person name="Tice H."/>
            <person name="Bruce D."/>
            <person name="Goodwin L."/>
            <person name="Pitluck S."/>
            <person name="Kyrpides N."/>
            <person name="Mavromatis K."/>
            <person name="Ivanova N."/>
            <person name="Mikhailova N."/>
            <person name="Munk A.C."/>
            <person name="Brettin T."/>
            <person name="Detter J.C."/>
            <person name="Han C."/>
            <person name="Tapia R."/>
            <person name="Larimer F."/>
            <person name="Land M."/>
            <person name="Hauser L."/>
            <person name="Markowitz V."/>
            <person name="Cheng J.-F."/>
            <person name="Hugenholtz P."/>
            <person name="Woyke T."/>
            <person name="Wu D."/>
            <person name="Spring S."/>
            <person name="Klenk H.-P."/>
            <person name="Eisen J.A."/>
        </authorList>
    </citation>
    <scope>NUCLEOTIDE SEQUENCE [LARGE SCALE GENOMIC DNA]</scope>
    <source>
        <strain evidence="9">DSM 5692</strain>
    </source>
</reference>
<dbReference type="FunFam" id="1.10.8.60:FF:000014">
    <property type="entry name" value="DNA-binding transcriptional regulator NtrC"/>
    <property type="match status" value="1"/>
</dbReference>
<dbReference type="GO" id="GO:0043565">
    <property type="term" value="F:sequence-specific DNA binding"/>
    <property type="evidence" value="ECO:0007669"/>
    <property type="project" value="InterPro"/>
</dbReference>
<dbReference type="AlphaFoldDB" id="C8X125"/>
<dbReference type="InterPro" id="IPR025662">
    <property type="entry name" value="Sigma_54_int_dom_ATP-bd_1"/>
</dbReference>
<dbReference type="Proteomes" id="UP000001052">
    <property type="component" value="Chromosome"/>
</dbReference>
<dbReference type="RefSeq" id="WP_015751280.1">
    <property type="nucleotide sequence ID" value="NC_013223.1"/>
</dbReference>
<dbReference type="InterPro" id="IPR029016">
    <property type="entry name" value="GAF-like_dom_sf"/>
</dbReference>
<keyword evidence="5" id="KW-0010">Activator</keyword>
<dbReference type="InterPro" id="IPR009057">
    <property type="entry name" value="Homeodomain-like_sf"/>
</dbReference>
<keyword evidence="3" id="KW-0805">Transcription regulation</keyword>
<dbReference type="FunFam" id="3.40.50.300:FF:000006">
    <property type="entry name" value="DNA-binding transcriptional regulator NtrC"/>
    <property type="match status" value="1"/>
</dbReference>
<dbReference type="SUPFAM" id="SSF55781">
    <property type="entry name" value="GAF domain-like"/>
    <property type="match status" value="1"/>
</dbReference>
<gene>
    <name evidence="8" type="ordered locus">Dret_0831</name>
</gene>
<dbReference type="InterPro" id="IPR003018">
    <property type="entry name" value="GAF"/>
</dbReference>
<dbReference type="SUPFAM" id="SSF46689">
    <property type="entry name" value="Homeodomain-like"/>
    <property type="match status" value="1"/>
</dbReference>
<dbReference type="EMBL" id="CP001734">
    <property type="protein sequence ID" value="ACV68122.1"/>
    <property type="molecule type" value="Genomic_DNA"/>
</dbReference>
<evidence type="ECO:0000256" key="4">
    <source>
        <dbReference type="ARBA" id="ARBA00023125"/>
    </source>
</evidence>
<dbReference type="Pfam" id="PF02954">
    <property type="entry name" value="HTH_8"/>
    <property type="match status" value="1"/>
</dbReference>
<dbReference type="InterPro" id="IPR025943">
    <property type="entry name" value="Sigma_54_int_dom_ATP-bd_2"/>
</dbReference>
<evidence type="ECO:0000256" key="6">
    <source>
        <dbReference type="ARBA" id="ARBA00023163"/>
    </source>
</evidence>
<dbReference type="InterPro" id="IPR002197">
    <property type="entry name" value="HTH_Fis"/>
</dbReference>
<keyword evidence="4" id="KW-0238">DNA-binding</keyword>
<sequence>MTECMPFLNTLKQVLSELDPQSPLQTGLQRLLDIIAANHGYERLSLAIFDPQTATLQFHLNYGDDAAADVRYAPGQGISGQVLASGSPSIIPRMADNPEFLNRAFGRPPDELAACAFICVPILLPSSAEEGKSQETIGVLSADLATAPKEKLEEHCRFLETLAGIIARQAAHLQDELARREQWQRLGLLHQDGDLLQVDTEEIIAFSKTMGMVLQQIYQVAPSRATVLLRGESGTGKELLAEAIHRASPRRDKPCIKLNCAALPADLLESELFGHEKGAFTGAVSAKKGRFEMAHEGTLFLDEIGELSAEAQAKLLRAIQEGEIQRLGSERPIKVDVRLVCATHRPLEMLLEDGSFREDLYYRINVFPVFIPSLRERRDDIIPLTEHFLSYFAREYQKSIKRVSSPAIDLLVQYHWPGNVRELRNCIERAVLLCNEDVIRTYHLPPSLQTAESSATDTDLSFGEAVARFEQELLVEALKKTKGNMLQAARNLRASYRIINYKVKKYGIDVKRISGKK</sequence>
<keyword evidence="2" id="KW-0067">ATP-binding</keyword>
<name>C8X125_DESRD</name>
<dbReference type="InterPro" id="IPR002078">
    <property type="entry name" value="Sigma_54_int"/>
</dbReference>
<dbReference type="KEGG" id="drt:Dret_0831"/>
<dbReference type="InterPro" id="IPR003593">
    <property type="entry name" value="AAA+_ATPase"/>
</dbReference>
<dbReference type="Gene3D" id="1.10.8.60">
    <property type="match status" value="1"/>
</dbReference>
<dbReference type="GO" id="GO:0006355">
    <property type="term" value="P:regulation of DNA-templated transcription"/>
    <property type="evidence" value="ECO:0007669"/>
    <property type="project" value="InterPro"/>
</dbReference>
<dbReference type="eggNOG" id="COG3604">
    <property type="taxonomic scope" value="Bacteria"/>
</dbReference>
<protein>
    <submittedName>
        <fullName evidence="8">Transcriptional regulator, NifA subfamily, Fis Family</fullName>
    </submittedName>
</protein>
<dbReference type="Pfam" id="PF00158">
    <property type="entry name" value="Sigma54_activat"/>
    <property type="match status" value="1"/>
</dbReference>
<dbReference type="InterPro" id="IPR058031">
    <property type="entry name" value="AAA_lid_NorR"/>
</dbReference>
<dbReference type="Gene3D" id="1.10.10.60">
    <property type="entry name" value="Homeodomain-like"/>
    <property type="match status" value="1"/>
</dbReference>
<dbReference type="PROSITE" id="PS00676">
    <property type="entry name" value="SIGMA54_INTERACT_2"/>
    <property type="match status" value="1"/>
</dbReference>
<dbReference type="InterPro" id="IPR025944">
    <property type="entry name" value="Sigma_54_int_dom_CS"/>
</dbReference>
<dbReference type="Pfam" id="PF25601">
    <property type="entry name" value="AAA_lid_14"/>
    <property type="match status" value="1"/>
</dbReference>